<dbReference type="InterPro" id="IPR013760">
    <property type="entry name" value="Topo_IIA-like_dom_sf"/>
</dbReference>
<evidence type="ECO:0000259" key="17">
    <source>
        <dbReference type="PROSITE" id="PS50819"/>
    </source>
</evidence>
<organism evidence="19 20">
    <name type="scientific">Candidatus Daviesbacteria bacterium GW2011_GWA2_40_9</name>
    <dbReference type="NCBI Taxonomy" id="1618424"/>
    <lineage>
        <taxon>Bacteria</taxon>
        <taxon>Candidatus Daviesiibacteriota</taxon>
    </lineage>
</organism>
<evidence type="ECO:0000256" key="5">
    <source>
        <dbReference type="ARBA" id="ARBA00022490"/>
    </source>
</evidence>
<dbReference type="FunFam" id="3.30.1360.40:FF:000002">
    <property type="entry name" value="DNA gyrase subunit A"/>
    <property type="match status" value="1"/>
</dbReference>
<dbReference type="Pfam" id="PF03989">
    <property type="entry name" value="DNA_gyraseA_C"/>
    <property type="match status" value="6"/>
</dbReference>
<dbReference type="InterPro" id="IPR004860">
    <property type="entry name" value="LAGLIDADG_dom"/>
</dbReference>
<evidence type="ECO:0000256" key="16">
    <source>
        <dbReference type="SAM" id="MobiDB-lite"/>
    </source>
</evidence>
<feature type="region of interest" description="Disordered" evidence="16">
    <location>
        <begin position="640"/>
        <end position="659"/>
    </location>
</feature>
<dbReference type="Gene3D" id="2.120.10.90">
    <property type="entry name" value="DNA gyrase/topoisomerase IV, subunit A, C-terminal"/>
    <property type="match status" value="1"/>
</dbReference>
<keyword evidence="8" id="KW-0067">ATP-binding</keyword>
<keyword evidence="10 15" id="KW-0799">Topoisomerase</keyword>
<dbReference type="SMART" id="SM00306">
    <property type="entry name" value="HintN"/>
    <property type="match status" value="1"/>
</dbReference>
<dbReference type="SUPFAM" id="SSF101904">
    <property type="entry name" value="GyrA/ParC C-terminal domain-like"/>
    <property type="match status" value="1"/>
</dbReference>
<dbReference type="SMART" id="SM00305">
    <property type="entry name" value="HintC"/>
    <property type="match status" value="1"/>
</dbReference>
<comment type="catalytic activity">
    <reaction evidence="1 15">
        <text>ATP-dependent breakage, passage and rejoining of double-stranded DNA.</text>
        <dbReference type="EC" id="5.6.2.2"/>
    </reaction>
</comment>
<feature type="domain" description="Topo IIA-type catalytic" evidence="18">
    <location>
        <begin position="33"/>
        <end position="964"/>
    </location>
</feature>
<dbReference type="PROSITE" id="PS50818">
    <property type="entry name" value="INTEIN_C_TER"/>
    <property type="match status" value="1"/>
</dbReference>
<dbReference type="InterPro" id="IPR030934">
    <property type="entry name" value="Intein_C"/>
</dbReference>
<dbReference type="InterPro" id="IPR013758">
    <property type="entry name" value="Topo_IIA_A/C_ab"/>
</dbReference>
<evidence type="ECO:0000259" key="18">
    <source>
        <dbReference type="PROSITE" id="PS52040"/>
    </source>
</evidence>
<dbReference type="InterPro" id="IPR003587">
    <property type="entry name" value="Hint_dom_N"/>
</dbReference>
<dbReference type="GO" id="GO:0003677">
    <property type="term" value="F:DNA binding"/>
    <property type="evidence" value="ECO:0007669"/>
    <property type="project" value="UniProtKB-UniRule"/>
</dbReference>
<dbReference type="PANTHER" id="PTHR43493">
    <property type="entry name" value="DNA GYRASE/TOPOISOMERASE SUBUNIT A"/>
    <property type="match status" value="1"/>
</dbReference>
<dbReference type="SUPFAM" id="SSF56719">
    <property type="entry name" value="Type II DNA topoisomerase"/>
    <property type="match status" value="2"/>
</dbReference>
<dbReference type="InterPro" id="IPR013757">
    <property type="entry name" value="Topo_IIA_A_a_sf"/>
</dbReference>
<protein>
    <recommendedName>
        <fullName evidence="13">DNA gyrase subunit A</fullName>
        <ecNumber evidence="4">5.6.2.2</ecNumber>
    </recommendedName>
</protein>
<dbReference type="PANTHER" id="PTHR43493:SF5">
    <property type="entry name" value="DNA GYRASE SUBUNIT A, CHLOROPLASTIC_MITOCHONDRIAL"/>
    <property type="match status" value="1"/>
</dbReference>
<name>A0A0G0U9A0_9BACT</name>
<dbReference type="InterPro" id="IPR006691">
    <property type="entry name" value="GyrA/parC_rep"/>
</dbReference>
<dbReference type="Gene3D" id="3.90.199.10">
    <property type="entry name" value="Topoisomerase II, domain 5"/>
    <property type="match status" value="2"/>
</dbReference>
<evidence type="ECO:0000256" key="13">
    <source>
        <dbReference type="ARBA" id="ARBA00026190"/>
    </source>
</evidence>
<dbReference type="FunFam" id="2.120.10.90:FF:000005">
    <property type="entry name" value="DNA topoisomerase 4 subunit A"/>
    <property type="match status" value="1"/>
</dbReference>
<dbReference type="InterPro" id="IPR004042">
    <property type="entry name" value="Intein_endonuc_central"/>
</dbReference>
<dbReference type="EMBL" id="LCAB01000001">
    <property type="protein sequence ID" value="KKR83866.1"/>
    <property type="molecule type" value="Genomic_DNA"/>
</dbReference>
<dbReference type="GO" id="GO:0003918">
    <property type="term" value="F:DNA topoisomerase type II (double strand cut, ATP-hydrolyzing) activity"/>
    <property type="evidence" value="ECO:0007669"/>
    <property type="project" value="UniProtKB-EC"/>
</dbReference>
<dbReference type="SMART" id="SM00434">
    <property type="entry name" value="TOP4c"/>
    <property type="match status" value="1"/>
</dbReference>
<keyword evidence="9" id="KW-0651">Protein splicing</keyword>
<comment type="function">
    <text evidence="2">A type II topoisomerase that negatively supercoils closed circular double-stranded (ds) DNA in an ATP-dependent manner to modulate DNA topology and maintain chromosomes in an underwound state. Negative supercoiling favors strand separation, and DNA replication, transcription, recombination and repair, all of which involve strand separation. Also able to catalyze the interconversion of other topological isomers of dsDNA rings, including catenanes and knotted rings. Type II topoisomerases break and join 2 DNA strands simultaneously in an ATP-dependent manner.</text>
</comment>
<dbReference type="InterPro" id="IPR035516">
    <property type="entry name" value="Gyrase/topoIV_suA_C"/>
</dbReference>
<evidence type="ECO:0000256" key="1">
    <source>
        <dbReference type="ARBA" id="ARBA00000185"/>
    </source>
</evidence>
<dbReference type="SUPFAM" id="SSF55608">
    <property type="entry name" value="Homing endonucleases"/>
    <property type="match status" value="1"/>
</dbReference>
<dbReference type="InterPro" id="IPR006142">
    <property type="entry name" value="INTEIN"/>
</dbReference>
<evidence type="ECO:0000256" key="3">
    <source>
        <dbReference type="ARBA" id="ARBA00008263"/>
    </source>
</evidence>
<dbReference type="PATRIC" id="fig|1618424.3.peg.92"/>
<evidence type="ECO:0000313" key="19">
    <source>
        <dbReference type="EMBL" id="KKR83866.1"/>
    </source>
</evidence>
<dbReference type="InterPro" id="IPR002205">
    <property type="entry name" value="Topo_IIA_dom_A"/>
</dbReference>
<dbReference type="CDD" id="cd00081">
    <property type="entry name" value="Hint"/>
    <property type="match status" value="1"/>
</dbReference>
<dbReference type="InterPro" id="IPR036844">
    <property type="entry name" value="Hint_dom_sf"/>
</dbReference>
<dbReference type="PRINTS" id="PR00379">
    <property type="entry name" value="INTEIN"/>
</dbReference>
<dbReference type="GO" id="GO:0009330">
    <property type="term" value="C:DNA topoisomerase type II (double strand cut, ATP-hydrolyzing) complex"/>
    <property type="evidence" value="ECO:0007669"/>
    <property type="project" value="TreeGrafter"/>
</dbReference>
<comment type="similarity">
    <text evidence="3">Belongs to the type II topoisomerase GyrA/ParC subunit family.</text>
</comment>
<evidence type="ECO:0000256" key="15">
    <source>
        <dbReference type="PROSITE-ProRule" id="PRU01384"/>
    </source>
</evidence>
<feature type="domain" description="DOD-type homing endonuclease" evidence="17">
    <location>
        <begin position="263"/>
        <end position="405"/>
    </location>
</feature>
<evidence type="ECO:0000313" key="20">
    <source>
        <dbReference type="Proteomes" id="UP000034601"/>
    </source>
</evidence>
<dbReference type="Proteomes" id="UP000034601">
    <property type="component" value="Unassembled WGS sequence"/>
</dbReference>
<dbReference type="Gene3D" id="3.30.1360.40">
    <property type="match status" value="1"/>
</dbReference>
<evidence type="ECO:0000256" key="4">
    <source>
        <dbReference type="ARBA" id="ARBA00012895"/>
    </source>
</evidence>
<dbReference type="NCBIfam" id="TIGR01443">
    <property type="entry name" value="intein_Cterm"/>
    <property type="match status" value="1"/>
</dbReference>
<dbReference type="NCBIfam" id="TIGR01445">
    <property type="entry name" value="intein_Nterm"/>
    <property type="match status" value="1"/>
</dbReference>
<keyword evidence="5" id="KW-0963">Cytoplasm</keyword>
<dbReference type="Pfam" id="PF00521">
    <property type="entry name" value="DNA_topoisoIV"/>
    <property type="match status" value="2"/>
</dbReference>
<keyword evidence="11 15" id="KW-0238">DNA-binding</keyword>
<dbReference type="EC" id="5.6.2.2" evidence="4"/>
<dbReference type="GO" id="GO:0006265">
    <property type="term" value="P:DNA topological change"/>
    <property type="evidence" value="ECO:0007669"/>
    <property type="project" value="UniProtKB-UniRule"/>
</dbReference>
<evidence type="ECO:0000256" key="14">
    <source>
        <dbReference type="ARBA" id="ARBA00063644"/>
    </source>
</evidence>
<accession>A0A0G0U9A0</accession>
<dbReference type="PROSITE" id="PS50819">
    <property type="entry name" value="INTEIN_ENDONUCLEASE"/>
    <property type="match status" value="1"/>
</dbReference>
<dbReference type="Gene3D" id="3.10.28.10">
    <property type="entry name" value="Homing endonucleases"/>
    <property type="match status" value="1"/>
</dbReference>
<proteinExistence type="inferred from homology"/>
<dbReference type="SUPFAM" id="SSF51294">
    <property type="entry name" value="Hedgehog/intein (Hint) domain"/>
    <property type="match status" value="1"/>
</dbReference>
<evidence type="ECO:0000256" key="2">
    <source>
        <dbReference type="ARBA" id="ARBA00001978"/>
    </source>
</evidence>
<evidence type="ECO:0000256" key="10">
    <source>
        <dbReference type="ARBA" id="ARBA00023029"/>
    </source>
</evidence>
<evidence type="ECO:0000256" key="6">
    <source>
        <dbReference type="ARBA" id="ARBA00022741"/>
    </source>
</evidence>
<comment type="subunit">
    <text evidence="14">Heterotetramer composed of ParC and ParE.</text>
</comment>
<evidence type="ECO:0000256" key="9">
    <source>
        <dbReference type="ARBA" id="ARBA00023000"/>
    </source>
</evidence>
<comment type="caution">
    <text evidence="19">The sequence shown here is derived from an EMBL/GenBank/DDBJ whole genome shotgun (WGS) entry which is preliminary data.</text>
</comment>
<dbReference type="Pfam" id="PF14890">
    <property type="entry name" value="Intein_splicing"/>
    <property type="match status" value="1"/>
</dbReference>
<dbReference type="GO" id="GO:0004519">
    <property type="term" value="F:endonuclease activity"/>
    <property type="evidence" value="ECO:0007669"/>
    <property type="project" value="InterPro"/>
</dbReference>
<dbReference type="InterPro" id="IPR050220">
    <property type="entry name" value="Type_II_DNA_Topoisomerases"/>
</dbReference>
<keyword evidence="7" id="KW-0068">Autocatalytic cleavage</keyword>
<dbReference type="PROSITE" id="PS52040">
    <property type="entry name" value="TOPO_IIA"/>
    <property type="match status" value="1"/>
</dbReference>
<evidence type="ECO:0000256" key="7">
    <source>
        <dbReference type="ARBA" id="ARBA00022813"/>
    </source>
</evidence>
<dbReference type="Gene3D" id="2.170.16.10">
    <property type="entry name" value="Hedgehog/Intein (Hint) domain"/>
    <property type="match status" value="2"/>
</dbReference>
<dbReference type="PROSITE" id="PS50817">
    <property type="entry name" value="INTEIN_N_TER"/>
    <property type="match status" value="1"/>
</dbReference>
<dbReference type="CDD" id="cd00187">
    <property type="entry name" value="TOP4c"/>
    <property type="match status" value="1"/>
</dbReference>
<reference evidence="19 20" key="1">
    <citation type="journal article" date="2015" name="Nature">
        <title>rRNA introns, odd ribosomes, and small enigmatic genomes across a large radiation of phyla.</title>
        <authorList>
            <person name="Brown C.T."/>
            <person name="Hug L.A."/>
            <person name="Thomas B.C."/>
            <person name="Sharon I."/>
            <person name="Castelle C.J."/>
            <person name="Singh A."/>
            <person name="Wilkins M.J."/>
            <person name="Williams K.H."/>
            <person name="Banfield J.F."/>
        </authorList>
    </citation>
    <scope>NUCLEOTIDE SEQUENCE [LARGE SCALE GENOMIC DNA]</scope>
</reference>
<dbReference type="InterPro" id="IPR006141">
    <property type="entry name" value="Intein_N"/>
</dbReference>
<dbReference type="GO" id="GO:0005737">
    <property type="term" value="C:cytoplasm"/>
    <property type="evidence" value="ECO:0007669"/>
    <property type="project" value="TreeGrafter"/>
</dbReference>
<dbReference type="FunFam" id="1.10.268.10:FF:000001">
    <property type="entry name" value="DNA gyrase subunit A"/>
    <property type="match status" value="1"/>
</dbReference>
<dbReference type="InterPro" id="IPR003586">
    <property type="entry name" value="Hint_dom_C"/>
</dbReference>
<sequence length="1280" mass="144265">MSNIGKIEPTPIVEEMKRSYLDYAMSVIVARALPDVRDGLKPVQRRIVYAMSQQGLHHTSRYQKSAAVVGEVLKNYHPHGDAPVYEAMVRMAQDFSMRYTLIDGQGNFGSVDGDSPAAMRYCVTGDTLVITNAGLVPIEKIASQENIQIQVLSKDKKISQASKWFDSGKHPTIKITTNKGFTLQGSYNHPVLTLIKDATEKPKLSWRLLQDIRTEDIVVIDRSTDILWPVSDLDLSSYYPGPRTDRTKQTILPQKFTPELGFILGSLVAEGSISENKIEFCNADPEYINKFIDAWQKTFPDSVLHQFIRQPNSYGKKNYFRLECHYLYTIDFLKNIGLTVGRSNIKRIPHTILLSTKNTVSSFLRGYFEGDGSISSSQKMIELSCCSVSETLLKTMQILLLRFGIDSTKRFDKYRKTHKLYLRGKRNILKFYKEIGFVGELKNKKLEVVILNYQKDNSLFDYVPFLADYVRQQVGYSKFLVKHNFDRYGNLQVQAPQVSEIFLKKTGENLKPFLEYLITNDYLFEKVSQVKENGLENVYSLKVESDCHSFVANGFINHNTEARLSAIADELLRDIHKKTVDFVDNYSGTTQEPVWLPSIIPNLLLNGASGIAVGMATQIPPHNLGEVIDALSYMIDHSQKATGSRPALPRGEQQAEDGKLEPKFTSEANVEDLMKFIKGPDFPTGGSIYDSQEILNAYATGKGRVVMRAKAEIEETKGGRFDIVITELPFQVNKANLVARIAELHKERKVEGIADLRDESDRHGMRVVIELKRDAQPKSILNNLYKHTAMQSVFNVNTVALVDGVPHLLTLKHILEEFINHRQMVVRRRSEFELEEAKTREHILEGLMIAISNIDAIIDTIRKSKDADEAKVNLINKFKLTDIQAQAILDMQLRRLAALERLKIEEELKMVRETIAYLEDLLAHPEKILKVIRDELVKIKEKYGDERKTRVYKSKVGEFSEEDLIADEPTIVTITDGGYIKRQAPSTFRVQARGGKGVSGITTKEADAVSHIFHTMTLDNILFFTDKGRVFQLKVWEIPETSRIAKGQAVVNLINIDQGEKITAILTLRQKDTARYLFMCTKQGNVKKTETSQYASIRRNGLISINLDSGDTLGWVVPTNGENELIIVSKLGQSIRFTEKNVRPTHRDTSGVRGVRLSKDDSVVSLNKVSDIKGDQLLVVMANGLGKKTLISSWNKQGRGGMGVKAAQVTNKTGPIVTAQIMDKDGDTLVLTSNKGQLIKINIKDVPTLQRQTQGVILMRMREGERVVAATIVSHQEEKG</sequence>
<keyword evidence="12 15" id="KW-0413">Isomerase</keyword>
<keyword evidence="6" id="KW-0547">Nucleotide-binding</keyword>
<dbReference type="Gene3D" id="1.10.268.10">
    <property type="entry name" value="Topoisomerase, domain 3"/>
    <property type="match status" value="1"/>
</dbReference>
<evidence type="ECO:0000256" key="8">
    <source>
        <dbReference type="ARBA" id="ARBA00022840"/>
    </source>
</evidence>
<dbReference type="AlphaFoldDB" id="A0A0G0U9A0"/>
<dbReference type="Pfam" id="PF14528">
    <property type="entry name" value="LAGLIDADG_3"/>
    <property type="match status" value="1"/>
</dbReference>
<evidence type="ECO:0000256" key="11">
    <source>
        <dbReference type="ARBA" id="ARBA00023125"/>
    </source>
</evidence>
<gene>
    <name evidence="19" type="ORF">UU29_C0001G0086</name>
</gene>
<feature type="active site" description="O-(5'-phospho-DNA)-tyrosine intermediate" evidence="15">
    <location>
        <position position="121"/>
    </location>
</feature>
<dbReference type="InterPro" id="IPR027434">
    <property type="entry name" value="Homing_endonucl"/>
</dbReference>
<dbReference type="GO" id="GO:0005524">
    <property type="term" value="F:ATP binding"/>
    <property type="evidence" value="ECO:0007669"/>
    <property type="project" value="UniProtKB-KW"/>
</dbReference>
<evidence type="ECO:0000256" key="12">
    <source>
        <dbReference type="ARBA" id="ARBA00023235"/>
    </source>
</evidence>
<dbReference type="GO" id="GO:0016539">
    <property type="term" value="P:intein-mediated protein splicing"/>
    <property type="evidence" value="ECO:0007669"/>
    <property type="project" value="InterPro"/>
</dbReference>